<proteinExistence type="inferred from homology"/>
<dbReference type="PANTHER" id="PTHR11496">
    <property type="entry name" value="ALCOHOL DEHYDROGENASE"/>
    <property type="match status" value="1"/>
</dbReference>
<dbReference type="PROSITE" id="PS00913">
    <property type="entry name" value="ADH_IRON_1"/>
    <property type="match status" value="1"/>
</dbReference>
<dbReference type="Proteomes" id="UP000717696">
    <property type="component" value="Unassembled WGS sequence"/>
</dbReference>
<dbReference type="InterPro" id="IPR039697">
    <property type="entry name" value="Alcohol_dehydrogenase_Fe"/>
</dbReference>
<dbReference type="EMBL" id="JAGMUU010000016">
    <property type="protein sequence ID" value="KAH7136869.1"/>
    <property type="molecule type" value="Genomic_DNA"/>
</dbReference>
<keyword evidence="6" id="KW-1185">Reference proteome</keyword>
<evidence type="ECO:0000259" key="4">
    <source>
        <dbReference type="Pfam" id="PF00465"/>
    </source>
</evidence>
<evidence type="ECO:0000313" key="5">
    <source>
        <dbReference type="EMBL" id="KAH7136869.1"/>
    </source>
</evidence>
<sequence length="306" mass="33437">MKHFEYNGIPCRVHFGINVLSKLPSLMEKLGMKAAIFFSTPQQEAMAESVGKIVGERAITTLSKAEMHTPTHVAEKAVLTVRGKSIDGIISIGGGSTIGLGQAIHMRTSLPHLCILTTYTGSEMTPILGETENGRRVTKREMKIFPDAVLYDIELSNTLPVRLRIYSGIDAIAYVAEALYASNTNPTIAFIAYQGIRALYEALLIIKARSEDGDARYRALYGAWLSTPHHRQLFGRPHAETHVAVLPHALACNAPSMTAAMQKLAAALLDSEGDSIKGISLLYDRLDIDVSLKRLDMAKPCIDEAF</sequence>
<evidence type="ECO:0000256" key="3">
    <source>
        <dbReference type="ARBA" id="ARBA00023027"/>
    </source>
</evidence>
<feature type="domain" description="Alcohol dehydrogenase iron-type/glycerol dehydrogenase GldA" evidence="4">
    <location>
        <begin position="10"/>
        <end position="152"/>
    </location>
</feature>
<comment type="caution">
    <text evidence="5">The sequence shown here is derived from an EMBL/GenBank/DDBJ whole genome shotgun (WGS) entry which is preliminary data.</text>
</comment>
<keyword evidence="2" id="KW-0560">Oxidoreductase</keyword>
<evidence type="ECO:0000256" key="2">
    <source>
        <dbReference type="ARBA" id="ARBA00023002"/>
    </source>
</evidence>
<dbReference type="Pfam" id="PF00465">
    <property type="entry name" value="Fe-ADH"/>
    <property type="match status" value="1"/>
</dbReference>
<evidence type="ECO:0000313" key="6">
    <source>
        <dbReference type="Proteomes" id="UP000717696"/>
    </source>
</evidence>
<protein>
    <recommendedName>
        <fullName evidence="4">Alcohol dehydrogenase iron-type/glycerol dehydrogenase GldA domain-containing protein</fullName>
    </recommendedName>
</protein>
<organism evidence="5 6">
    <name type="scientific">Dactylonectria estremocensis</name>
    <dbReference type="NCBI Taxonomy" id="1079267"/>
    <lineage>
        <taxon>Eukaryota</taxon>
        <taxon>Fungi</taxon>
        <taxon>Dikarya</taxon>
        <taxon>Ascomycota</taxon>
        <taxon>Pezizomycotina</taxon>
        <taxon>Sordariomycetes</taxon>
        <taxon>Hypocreomycetidae</taxon>
        <taxon>Hypocreales</taxon>
        <taxon>Nectriaceae</taxon>
        <taxon>Dactylonectria</taxon>
    </lineage>
</organism>
<evidence type="ECO:0000256" key="1">
    <source>
        <dbReference type="ARBA" id="ARBA00007358"/>
    </source>
</evidence>
<dbReference type="Gene3D" id="3.40.50.1970">
    <property type="match status" value="1"/>
</dbReference>
<keyword evidence="3" id="KW-0520">NAD</keyword>
<comment type="similarity">
    <text evidence="1">Belongs to the iron-containing alcohol dehydrogenase family.</text>
</comment>
<reference evidence="5" key="1">
    <citation type="journal article" date="2021" name="Nat. Commun.">
        <title>Genetic determinants of endophytism in the Arabidopsis root mycobiome.</title>
        <authorList>
            <person name="Mesny F."/>
            <person name="Miyauchi S."/>
            <person name="Thiergart T."/>
            <person name="Pickel B."/>
            <person name="Atanasova L."/>
            <person name="Karlsson M."/>
            <person name="Huettel B."/>
            <person name="Barry K.W."/>
            <person name="Haridas S."/>
            <person name="Chen C."/>
            <person name="Bauer D."/>
            <person name="Andreopoulos W."/>
            <person name="Pangilinan J."/>
            <person name="LaButti K."/>
            <person name="Riley R."/>
            <person name="Lipzen A."/>
            <person name="Clum A."/>
            <person name="Drula E."/>
            <person name="Henrissat B."/>
            <person name="Kohler A."/>
            <person name="Grigoriev I.V."/>
            <person name="Martin F.M."/>
            <person name="Hacquard S."/>
        </authorList>
    </citation>
    <scope>NUCLEOTIDE SEQUENCE</scope>
    <source>
        <strain evidence="5">MPI-CAGE-AT-0021</strain>
    </source>
</reference>
<dbReference type="GO" id="GO:0004022">
    <property type="term" value="F:alcohol dehydrogenase (NAD+) activity"/>
    <property type="evidence" value="ECO:0007669"/>
    <property type="project" value="TreeGrafter"/>
</dbReference>
<dbReference type="PANTHER" id="PTHR11496:SF102">
    <property type="entry name" value="ALCOHOL DEHYDROGENASE 4"/>
    <property type="match status" value="1"/>
</dbReference>
<name>A0A9P9ECK5_9HYPO</name>
<dbReference type="InterPro" id="IPR001670">
    <property type="entry name" value="ADH_Fe/GldA"/>
</dbReference>
<dbReference type="OrthoDB" id="3360544at2759"/>
<dbReference type="GO" id="GO:0046872">
    <property type="term" value="F:metal ion binding"/>
    <property type="evidence" value="ECO:0007669"/>
    <property type="project" value="InterPro"/>
</dbReference>
<dbReference type="AlphaFoldDB" id="A0A9P9ECK5"/>
<dbReference type="InterPro" id="IPR018211">
    <property type="entry name" value="ADH_Fe_CS"/>
</dbReference>
<dbReference type="SUPFAM" id="SSF56796">
    <property type="entry name" value="Dehydroquinate synthase-like"/>
    <property type="match status" value="1"/>
</dbReference>
<dbReference type="Gene3D" id="1.20.1090.10">
    <property type="entry name" value="Dehydroquinate synthase-like - alpha domain"/>
    <property type="match status" value="2"/>
</dbReference>
<gene>
    <name evidence="5" type="ORF">B0J13DRAFT_587021</name>
</gene>
<accession>A0A9P9ECK5</accession>